<feature type="region of interest" description="Disordered" evidence="1">
    <location>
        <begin position="1"/>
        <end position="26"/>
    </location>
</feature>
<gene>
    <name evidence="2" type="ORF">PG996_007560</name>
</gene>
<keyword evidence="3" id="KW-1185">Reference proteome</keyword>
<feature type="compositionally biased region" description="Polar residues" evidence="1">
    <location>
        <begin position="13"/>
        <end position="25"/>
    </location>
</feature>
<proteinExistence type="predicted"/>
<comment type="caution">
    <text evidence="2">The sequence shown here is derived from an EMBL/GenBank/DDBJ whole genome shotgun (WGS) entry which is preliminary data.</text>
</comment>
<evidence type="ECO:0008006" key="4">
    <source>
        <dbReference type="Google" id="ProtNLM"/>
    </source>
</evidence>
<dbReference type="Proteomes" id="UP001446871">
    <property type="component" value="Unassembled WGS sequence"/>
</dbReference>
<organism evidence="2 3">
    <name type="scientific">Apiospora saccharicola</name>
    <dbReference type="NCBI Taxonomy" id="335842"/>
    <lineage>
        <taxon>Eukaryota</taxon>
        <taxon>Fungi</taxon>
        <taxon>Dikarya</taxon>
        <taxon>Ascomycota</taxon>
        <taxon>Pezizomycotina</taxon>
        <taxon>Sordariomycetes</taxon>
        <taxon>Xylariomycetidae</taxon>
        <taxon>Amphisphaeriales</taxon>
        <taxon>Apiosporaceae</taxon>
        <taxon>Apiospora</taxon>
    </lineage>
</organism>
<feature type="compositionally biased region" description="Low complexity" evidence="1">
    <location>
        <begin position="1"/>
        <end position="12"/>
    </location>
</feature>
<dbReference type="EMBL" id="JAQQWM010000004">
    <property type="protein sequence ID" value="KAK8068448.1"/>
    <property type="molecule type" value="Genomic_DNA"/>
</dbReference>
<accession>A0ABR1VEV1</accession>
<feature type="region of interest" description="Disordered" evidence="1">
    <location>
        <begin position="371"/>
        <end position="433"/>
    </location>
</feature>
<protein>
    <recommendedName>
        <fullName evidence="4">BMERB domain-containing protein</fullName>
    </recommendedName>
</protein>
<evidence type="ECO:0000313" key="3">
    <source>
        <dbReference type="Proteomes" id="UP001446871"/>
    </source>
</evidence>
<reference evidence="2 3" key="1">
    <citation type="submission" date="2023-01" db="EMBL/GenBank/DDBJ databases">
        <title>Analysis of 21 Apiospora genomes using comparative genomics revels a genus with tremendous synthesis potential of carbohydrate active enzymes and secondary metabolites.</title>
        <authorList>
            <person name="Sorensen T."/>
        </authorList>
    </citation>
    <scope>NUCLEOTIDE SEQUENCE [LARGE SCALE GENOMIC DNA]</scope>
    <source>
        <strain evidence="2 3">CBS 83171</strain>
    </source>
</reference>
<sequence>MDSSSSSTSKSTNGLLNIVSPTRSPQLPEFFEGQGPKVDNMKQAFAKFSHAHVVTAAYNTIHDEEGSSEDSNENVDGYVFIKDETSNYGDVDSISYLNSDDVDSNAALYNFDYDRDAEETASLVPKPLKLRKPDEYQDLASTSPYDDEEFGDKMSGGSDTIAGRRGLANLSIETPAATGADALDSDDDASLWPAPLKTPELARLRHHQWLQKQMAATRDQHLRALLKRMDQETLDLAESVHLWEAQIGREQREMEIEMELERGLRQLHGPDARRTTRRETDIVTMLGGEIAKLGQLLQEPGEAEDSEWLLRMRTLLEQKREAILADRRQRTGDDGDDAVTDEEMRKNECDIRMGREIEDMLYEYEYMHLEDSDDDDDAHVPGTPPPQRRKDVRRSWEELQRSWDASPEGNSDCEAVTPGACAPAPSPHPRSRDTQFLRATTILDVKNGQRQWWLCIPVLGGHNLKKEREKEEKAEN</sequence>
<name>A0ABR1VEV1_9PEZI</name>
<evidence type="ECO:0000256" key="1">
    <source>
        <dbReference type="SAM" id="MobiDB-lite"/>
    </source>
</evidence>
<evidence type="ECO:0000313" key="2">
    <source>
        <dbReference type="EMBL" id="KAK8068448.1"/>
    </source>
</evidence>